<organism evidence="5 6">
    <name type="scientific">Roseateles flavus</name>
    <dbReference type="NCBI Taxonomy" id="3149041"/>
    <lineage>
        <taxon>Bacteria</taxon>
        <taxon>Pseudomonadati</taxon>
        <taxon>Pseudomonadota</taxon>
        <taxon>Betaproteobacteria</taxon>
        <taxon>Burkholderiales</taxon>
        <taxon>Sphaerotilaceae</taxon>
        <taxon>Roseateles</taxon>
    </lineage>
</organism>
<evidence type="ECO:0000256" key="1">
    <source>
        <dbReference type="ARBA" id="ARBA00004196"/>
    </source>
</evidence>
<dbReference type="CDD" id="cd02966">
    <property type="entry name" value="TlpA_like_family"/>
    <property type="match status" value="1"/>
</dbReference>
<evidence type="ECO:0000259" key="4">
    <source>
        <dbReference type="PROSITE" id="PS51352"/>
    </source>
</evidence>
<dbReference type="Gene3D" id="3.40.30.10">
    <property type="entry name" value="Glutaredoxin"/>
    <property type="match status" value="1"/>
</dbReference>
<dbReference type="SUPFAM" id="SSF52833">
    <property type="entry name" value="Thioredoxin-like"/>
    <property type="match status" value="1"/>
</dbReference>
<proteinExistence type="predicted"/>
<dbReference type="EMBL" id="JBDPZC010000001">
    <property type="protein sequence ID" value="MEO3711930.1"/>
    <property type="molecule type" value="Genomic_DNA"/>
</dbReference>
<gene>
    <name evidence="5" type="ORF">ABDJ40_04030</name>
</gene>
<reference evidence="5 6" key="1">
    <citation type="submission" date="2024-05" db="EMBL/GenBank/DDBJ databases">
        <title>Roseateles sp. 2.12 16S ribosomal RNA gene Genome sequencing and assembly.</title>
        <authorList>
            <person name="Woo H."/>
        </authorList>
    </citation>
    <scope>NUCLEOTIDE SEQUENCE [LARGE SCALE GENOMIC DNA]</scope>
    <source>
        <strain evidence="5 6">2.12</strain>
    </source>
</reference>
<dbReference type="InterPro" id="IPR013740">
    <property type="entry name" value="Redoxin"/>
</dbReference>
<dbReference type="PROSITE" id="PS51352">
    <property type="entry name" value="THIOREDOXIN_2"/>
    <property type="match status" value="1"/>
</dbReference>
<dbReference type="Pfam" id="PF08534">
    <property type="entry name" value="Redoxin"/>
    <property type="match status" value="1"/>
</dbReference>
<dbReference type="InterPro" id="IPR013766">
    <property type="entry name" value="Thioredoxin_domain"/>
</dbReference>
<comment type="caution">
    <text evidence="5">The sequence shown here is derived from an EMBL/GenBank/DDBJ whole genome shotgun (WGS) entry which is preliminary data.</text>
</comment>
<dbReference type="InterPro" id="IPR050553">
    <property type="entry name" value="Thioredoxin_ResA/DsbE_sf"/>
</dbReference>
<sequence>MNRRHALFGTVGLAAAGLGAWMAQRRPTPAPAEAPPRPSSPADAFWLARFETLDGGELAARALRGKPLLLNFWATWCAPCVRELPEIEQFLKARPDWQGLGLAIDRKEAVQEFLGRLPLTLPLALGGVQGLELGRQLGNSQGGLPFSVVFDDRGQLFWRRLGALQTGELEAVAQALASGRPAPEAGKTGA</sequence>
<dbReference type="InterPro" id="IPR017937">
    <property type="entry name" value="Thioredoxin_CS"/>
</dbReference>
<protein>
    <submittedName>
        <fullName evidence="5">TlpA disulfide reductase family protein</fullName>
    </submittedName>
</protein>
<keyword evidence="2" id="KW-0201">Cytochrome c-type biogenesis</keyword>
<evidence type="ECO:0000256" key="2">
    <source>
        <dbReference type="ARBA" id="ARBA00022748"/>
    </source>
</evidence>
<dbReference type="Proteomes" id="UP001462640">
    <property type="component" value="Unassembled WGS sequence"/>
</dbReference>
<feature type="domain" description="Thioredoxin" evidence="4">
    <location>
        <begin position="36"/>
        <end position="178"/>
    </location>
</feature>
<name>A0ABV0GA39_9BURK</name>
<dbReference type="InterPro" id="IPR036249">
    <property type="entry name" value="Thioredoxin-like_sf"/>
</dbReference>
<dbReference type="PANTHER" id="PTHR42852:SF18">
    <property type="entry name" value="CHROMOSOME UNDETERMINED SCAFFOLD_47, WHOLE GENOME SHOTGUN SEQUENCE"/>
    <property type="match status" value="1"/>
</dbReference>
<evidence type="ECO:0000313" key="6">
    <source>
        <dbReference type="Proteomes" id="UP001462640"/>
    </source>
</evidence>
<evidence type="ECO:0000256" key="3">
    <source>
        <dbReference type="ARBA" id="ARBA00023284"/>
    </source>
</evidence>
<keyword evidence="3" id="KW-0676">Redox-active center</keyword>
<dbReference type="PANTHER" id="PTHR42852">
    <property type="entry name" value="THIOL:DISULFIDE INTERCHANGE PROTEIN DSBE"/>
    <property type="match status" value="1"/>
</dbReference>
<dbReference type="PROSITE" id="PS00194">
    <property type="entry name" value="THIOREDOXIN_1"/>
    <property type="match status" value="1"/>
</dbReference>
<dbReference type="RefSeq" id="WP_347606375.1">
    <property type="nucleotide sequence ID" value="NZ_JBDPZC010000001.1"/>
</dbReference>
<keyword evidence="6" id="KW-1185">Reference proteome</keyword>
<evidence type="ECO:0000313" key="5">
    <source>
        <dbReference type="EMBL" id="MEO3711930.1"/>
    </source>
</evidence>
<accession>A0ABV0GA39</accession>
<comment type="subcellular location">
    <subcellularLocation>
        <location evidence="1">Cell envelope</location>
    </subcellularLocation>
</comment>